<dbReference type="PANTHER" id="PTHR43345:SF2">
    <property type="entry name" value="3-ISOPROPYLMALATE DEHYDRATASE SMALL SUBUNIT 1"/>
    <property type="match status" value="1"/>
</dbReference>
<gene>
    <name evidence="3" type="primary">leuD</name>
    <name evidence="6" type="ORF">DW839_10845</name>
    <name evidence="5" type="ORF">DWW02_11320</name>
</gene>
<evidence type="ECO:0000256" key="3">
    <source>
        <dbReference type="HAMAP-Rule" id="MF_01032"/>
    </source>
</evidence>
<accession>A0A412Z7J3</accession>
<dbReference type="HAMAP" id="MF_01032">
    <property type="entry name" value="LeuD_type2"/>
    <property type="match status" value="1"/>
</dbReference>
<evidence type="ECO:0000313" key="8">
    <source>
        <dbReference type="Proteomes" id="UP000284543"/>
    </source>
</evidence>
<sequence length="171" mass="18133">MKEKFAGQALALGNNIDTDQIYPGRYLALTNPEEIGSHCLEGVDEGIARNFPKGGIIVAGTNFGCGSSREHAAIALLNMGAGAVVAESFARIFYRNAINLGLPLLVCKGIGGKVESGQNLEINMTAGVLKNLDTGEQHQCETIGEYAMSILEAGGIKPLFIKRIKEEGHDS</sequence>
<dbReference type="GO" id="GO:0003861">
    <property type="term" value="F:3-isopropylmalate dehydratase activity"/>
    <property type="evidence" value="ECO:0007669"/>
    <property type="project" value="UniProtKB-UniRule"/>
</dbReference>
<dbReference type="EMBL" id="QSHZ01000010">
    <property type="protein sequence ID" value="RHC56056.1"/>
    <property type="molecule type" value="Genomic_DNA"/>
</dbReference>
<dbReference type="InterPro" id="IPR011827">
    <property type="entry name" value="LeuD_type2/HacB/DmdB"/>
</dbReference>
<comment type="caution">
    <text evidence="5">The sequence shown here is derived from an EMBL/GenBank/DDBJ whole genome shotgun (WGS) entry which is preliminary data.</text>
</comment>
<reference evidence="7 8" key="1">
    <citation type="submission" date="2018-08" db="EMBL/GenBank/DDBJ databases">
        <title>A genome reference for cultivated species of the human gut microbiota.</title>
        <authorList>
            <person name="Zou Y."/>
            <person name="Xue W."/>
            <person name="Luo G."/>
        </authorList>
    </citation>
    <scope>NUCLEOTIDE SEQUENCE [LARGE SCALE GENOMIC DNA]</scope>
    <source>
        <strain evidence="5 8">AF14-18</strain>
        <strain evidence="6 7">AM35-14</strain>
    </source>
</reference>
<comment type="function">
    <text evidence="3">Catalyzes the isomerization between 2-isopropylmalate and 3-isopropylmalate, via the formation of 2-isopropylmaleate.</text>
</comment>
<dbReference type="EMBL" id="QRZM01000004">
    <property type="protein sequence ID" value="RGV75968.1"/>
    <property type="molecule type" value="Genomic_DNA"/>
</dbReference>
<dbReference type="EC" id="4.2.1.33" evidence="3"/>
<dbReference type="InterPro" id="IPR015928">
    <property type="entry name" value="Aconitase/3IPM_dehydase_swvl"/>
</dbReference>
<protein>
    <recommendedName>
        <fullName evidence="3">3-isopropylmalate dehydratase small subunit</fullName>
        <ecNumber evidence="3">4.2.1.33</ecNumber>
    </recommendedName>
    <alternativeName>
        <fullName evidence="3">Alpha-IPM isomerase</fullName>
        <shortName evidence="3">IPMI</shortName>
    </alternativeName>
    <alternativeName>
        <fullName evidence="3">Isopropylmalate isomerase</fullName>
    </alternativeName>
</protein>
<dbReference type="InterPro" id="IPR050075">
    <property type="entry name" value="LeuD"/>
</dbReference>
<comment type="pathway">
    <text evidence="3">Amino-acid biosynthesis; L-leucine biosynthesis; L-leucine from 3-methyl-2-oxobutanoate: step 2/4.</text>
</comment>
<dbReference type="GO" id="GO:0009098">
    <property type="term" value="P:L-leucine biosynthetic process"/>
    <property type="evidence" value="ECO:0007669"/>
    <property type="project" value="UniProtKB-UniRule"/>
</dbReference>
<evidence type="ECO:0000313" key="6">
    <source>
        <dbReference type="EMBL" id="RHC56056.1"/>
    </source>
</evidence>
<proteinExistence type="inferred from homology"/>
<keyword evidence="3" id="KW-0028">Amino-acid biosynthesis</keyword>
<dbReference type="InterPro" id="IPR033940">
    <property type="entry name" value="IPMI_Swivel"/>
</dbReference>
<dbReference type="Pfam" id="PF00694">
    <property type="entry name" value="Aconitase_C"/>
    <property type="match status" value="1"/>
</dbReference>
<name>A0A412Z7J3_9FIRM</name>
<comment type="subunit">
    <text evidence="3">Heterodimer of LeuC and LeuD.</text>
</comment>
<evidence type="ECO:0000313" key="5">
    <source>
        <dbReference type="EMBL" id="RGV75968.1"/>
    </source>
</evidence>
<dbReference type="NCBIfam" id="TIGR02087">
    <property type="entry name" value="LEUD_arch"/>
    <property type="match status" value="1"/>
</dbReference>
<dbReference type="KEGG" id="cbol:CGC65_19860"/>
<keyword evidence="3" id="KW-0432">Leucine biosynthesis</keyword>
<dbReference type="Gene3D" id="3.20.19.10">
    <property type="entry name" value="Aconitase, domain 4"/>
    <property type="match status" value="1"/>
</dbReference>
<dbReference type="SUPFAM" id="SSF52016">
    <property type="entry name" value="LeuD/IlvD-like"/>
    <property type="match status" value="1"/>
</dbReference>
<comment type="similarity">
    <text evidence="1 3">Belongs to the LeuD family. LeuD type 2 subfamily.</text>
</comment>
<evidence type="ECO:0000256" key="1">
    <source>
        <dbReference type="ARBA" id="ARBA00009869"/>
    </source>
</evidence>
<evidence type="ECO:0000313" key="7">
    <source>
        <dbReference type="Proteomes" id="UP000283975"/>
    </source>
</evidence>
<dbReference type="UniPathway" id="UPA00048">
    <property type="reaction ID" value="UER00071"/>
</dbReference>
<organism evidence="5 8">
    <name type="scientific">Enterocloster bolteae</name>
    <dbReference type="NCBI Taxonomy" id="208479"/>
    <lineage>
        <taxon>Bacteria</taxon>
        <taxon>Bacillati</taxon>
        <taxon>Bacillota</taxon>
        <taxon>Clostridia</taxon>
        <taxon>Lachnospirales</taxon>
        <taxon>Lachnospiraceae</taxon>
        <taxon>Enterocloster</taxon>
    </lineage>
</organism>
<feature type="domain" description="Aconitase A/isopropylmalate dehydratase small subunit swivel" evidence="4">
    <location>
        <begin position="56"/>
        <end position="102"/>
    </location>
</feature>
<dbReference type="CDD" id="cd01577">
    <property type="entry name" value="IPMI_Swivel"/>
    <property type="match status" value="1"/>
</dbReference>
<keyword evidence="3" id="KW-0100">Branched-chain amino acid biosynthesis</keyword>
<dbReference type="Proteomes" id="UP000283975">
    <property type="component" value="Unassembled WGS sequence"/>
</dbReference>
<dbReference type="Proteomes" id="UP000284543">
    <property type="component" value="Unassembled WGS sequence"/>
</dbReference>
<dbReference type="InterPro" id="IPR000573">
    <property type="entry name" value="AconitaseA/IPMdHydase_ssu_swvl"/>
</dbReference>
<keyword evidence="2 3" id="KW-0456">Lyase</keyword>
<dbReference type="AlphaFoldDB" id="A0A412Z7J3"/>
<dbReference type="PANTHER" id="PTHR43345">
    <property type="entry name" value="3-ISOPROPYLMALATE DEHYDRATASE SMALL SUBUNIT 2-RELATED-RELATED"/>
    <property type="match status" value="1"/>
</dbReference>
<evidence type="ECO:0000259" key="4">
    <source>
        <dbReference type="Pfam" id="PF00694"/>
    </source>
</evidence>
<evidence type="ECO:0000256" key="2">
    <source>
        <dbReference type="ARBA" id="ARBA00023239"/>
    </source>
</evidence>
<dbReference type="RefSeq" id="WP_002565139.1">
    <property type="nucleotide sequence ID" value="NZ_CABKUK010000001.1"/>
</dbReference>
<comment type="catalytic activity">
    <reaction evidence="3">
        <text>(2R,3S)-3-isopropylmalate = (2S)-2-isopropylmalate</text>
        <dbReference type="Rhea" id="RHEA:32287"/>
        <dbReference type="ChEBI" id="CHEBI:1178"/>
        <dbReference type="ChEBI" id="CHEBI:35121"/>
        <dbReference type="EC" id="4.2.1.33"/>
    </reaction>
</comment>